<dbReference type="PANTHER" id="PTHR12526">
    <property type="entry name" value="GLYCOSYLTRANSFERASE"/>
    <property type="match status" value="1"/>
</dbReference>
<evidence type="ECO:0000259" key="1">
    <source>
        <dbReference type="Pfam" id="PF00534"/>
    </source>
</evidence>
<feature type="domain" description="Glycosyl transferase family 1" evidence="1">
    <location>
        <begin position="201"/>
        <end position="319"/>
    </location>
</feature>
<reference evidence="2" key="2">
    <citation type="submission" date="2021-04" db="EMBL/GenBank/DDBJ databases">
        <authorList>
            <person name="Gilroy R."/>
        </authorList>
    </citation>
    <scope>NUCLEOTIDE SEQUENCE</scope>
    <source>
        <strain evidence="2">ChiSxjej3B15-24422</strain>
    </source>
</reference>
<name>A0A9D2C679_9FIRM</name>
<accession>A0A9D2C679</accession>
<dbReference type="InterPro" id="IPR001296">
    <property type="entry name" value="Glyco_trans_1"/>
</dbReference>
<sequence>MKKKIMLIVPMLHQGGFERVCVATARLLEPYYEVYIVIFSAMDIAYDIRGLHVMDIHMKSVEGKAGKVLNVFRRAKRVAALKAEYGIDIAYSFGPTANLVNVFSGMRPFRRNAAKREGTKRAEIWCGVRSYMDMGNPGLLRLFCRCSDRVVSCSRLIQRELEERFSCRKVCTLYNPFDLAGIQAQAKEAGEKDRLPFAGCGRVIVSMGRQDDVKGFWHLLKSFSLLHRKYGDARLLIVGEGDFKEYWKLAEDLGISDAVSFPGVKKNPFPYLALGRMYVMTSINEGFPNVLVEAMSLGIPVISANCMTGPAEILSDDFDAVSRRQEYLDADYGILVPVMEEKKNLDASVITEEERKLAGQMERLLSDEALYEKYSRAAAARAAQFSGEAYVERIREMAEEAKEQK</sequence>
<evidence type="ECO:0000313" key="3">
    <source>
        <dbReference type="Proteomes" id="UP000824007"/>
    </source>
</evidence>
<evidence type="ECO:0000313" key="2">
    <source>
        <dbReference type="EMBL" id="HIY59574.1"/>
    </source>
</evidence>
<dbReference type="SUPFAM" id="SSF53756">
    <property type="entry name" value="UDP-Glycosyltransferase/glycogen phosphorylase"/>
    <property type="match status" value="1"/>
</dbReference>
<proteinExistence type="predicted"/>
<organism evidence="2 3">
    <name type="scientific">Candidatus Eisenbergiella pullistercoris</name>
    <dbReference type="NCBI Taxonomy" id="2838555"/>
    <lineage>
        <taxon>Bacteria</taxon>
        <taxon>Bacillati</taxon>
        <taxon>Bacillota</taxon>
        <taxon>Clostridia</taxon>
        <taxon>Lachnospirales</taxon>
        <taxon>Lachnospiraceae</taxon>
        <taxon>Eisenbergiella</taxon>
    </lineage>
</organism>
<dbReference type="Pfam" id="PF00534">
    <property type="entry name" value="Glycos_transf_1"/>
    <property type="match status" value="1"/>
</dbReference>
<dbReference type="Gene3D" id="3.40.50.2000">
    <property type="entry name" value="Glycogen Phosphorylase B"/>
    <property type="match status" value="2"/>
</dbReference>
<comment type="caution">
    <text evidence="2">The sequence shown here is derived from an EMBL/GenBank/DDBJ whole genome shotgun (WGS) entry which is preliminary data.</text>
</comment>
<reference evidence="2" key="1">
    <citation type="journal article" date="2021" name="PeerJ">
        <title>Extensive microbial diversity within the chicken gut microbiome revealed by metagenomics and culture.</title>
        <authorList>
            <person name="Gilroy R."/>
            <person name="Ravi A."/>
            <person name="Getino M."/>
            <person name="Pursley I."/>
            <person name="Horton D.L."/>
            <person name="Alikhan N.F."/>
            <person name="Baker D."/>
            <person name="Gharbi K."/>
            <person name="Hall N."/>
            <person name="Watson M."/>
            <person name="Adriaenssens E.M."/>
            <person name="Foster-Nyarko E."/>
            <person name="Jarju S."/>
            <person name="Secka A."/>
            <person name="Antonio M."/>
            <person name="Oren A."/>
            <person name="Chaudhuri R.R."/>
            <person name="La Ragione R."/>
            <person name="Hildebrand F."/>
            <person name="Pallen M.J."/>
        </authorList>
    </citation>
    <scope>NUCLEOTIDE SEQUENCE</scope>
    <source>
        <strain evidence="2">ChiSxjej3B15-24422</strain>
    </source>
</reference>
<dbReference type="EMBL" id="DXDD01000036">
    <property type="protein sequence ID" value="HIY59574.1"/>
    <property type="molecule type" value="Genomic_DNA"/>
</dbReference>
<protein>
    <submittedName>
        <fullName evidence="2">Glycosyltransferase</fullName>
    </submittedName>
</protein>
<dbReference type="AlphaFoldDB" id="A0A9D2C679"/>
<dbReference type="PANTHER" id="PTHR12526:SF630">
    <property type="entry name" value="GLYCOSYLTRANSFERASE"/>
    <property type="match status" value="1"/>
</dbReference>
<dbReference type="GO" id="GO:0016757">
    <property type="term" value="F:glycosyltransferase activity"/>
    <property type="evidence" value="ECO:0007669"/>
    <property type="project" value="InterPro"/>
</dbReference>
<dbReference type="CDD" id="cd03811">
    <property type="entry name" value="GT4_GT28_WabH-like"/>
    <property type="match status" value="1"/>
</dbReference>
<dbReference type="Proteomes" id="UP000824007">
    <property type="component" value="Unassembled WGS sequence"/>
</dbReference>
<gene>
    <name evidence="2" type="ORF">H9831_02665</name>
</gene>